<keyword evidence="3" id="KW-0378">Hydrolase</keyword>
<keyword evidence="6" id="KW-0238">DNA-binding</keyword>
<gene>
    <name evidence="11" type="ORF">CYME_CMC111C</name>
</gene>
<dbReference type="AlphaFoldDB" id="M1V6L2"/>
<feature type="region of interest" description="Disordered" evidence="8">
    <location>
        <begin position="161"/>
        <end position="198"/>
    </location>
</feature>
<dbReference type="Pfam" id="PF00270">
    <property type="entry name" value="DEAD"/>
    <property type="match status" value="1"/>
</dbReference>
<reference evidence="11 12" key="1">
    <citation type="journal article" date="2004" name="Nature">
        <title>Genome sequence of the ultrasmall unicellular red alga Cyanidioschyzon merolae 10D.</title>
        <authorList>
            <person name="Matsuzaki M."/>
            <person name="Misumi O."/>
            <person name="Shin-i T."/>
            <person name="Maruyama S."/>
            <person name="Takahara M."/>
            <person name="Miyagishima S."/>
            <person name="Mori T."/>
            <person name="Nishida K."/>
            <person name="Yagisawa F."/>
            <person name="Nishida K."/>
            <person name="Yoshida Y."/>
            <person name="Nishimura Y."/>
            <person name="Nakao S."/>
            <person name="Kobayashi T."/>
            <person name="Momoyama Y."/>
            <person name="Higashiyama T."/>
            <person name="Minoda A."/>
            <person name="Sano M."/>
            <person name="Nomoto H."/>
            <person name="Oishi K."/>
            <person name="Hayashi H."/>
            <person name="Ohta F."/>
            <person name="Nishizaka S."/>
            <person name="Haga S."/>
            <person name="Miura S."/>
            <person name="Morishita T."/>
            <person name="Kabeya Y."/>
            <person name="Terasawa K."/>
            <person name="Suzuki Y."/>
            <person name="Ishii Y."/>
            <person name="Asakawa S."/>
            <person name="Takano H."/>
            <person name="Ohta N."/>
            <person name="Kuroiwa H."/>
            <person name="Tanaka K."/>
            <person name="Shimizu N."/>
            <person name="Sugano S."/>
            <person name="Sato N."/>
            <person name="Nozaki H."/>
            <person name="Ogasawara N."/>
            <person name="Kohara Y."/>
            <person name="Kuroiwa T."/>
        </authorList>
    </citation>
    <scope>NUCLEOTIDE SEQUENCE [LARGE SCALE GENOMIC DNA]</scope>
    <source>
        <strain evidence="11 12">10D</strain>
    </source>
</reference>
<dbReference type="Pfam" id="PF02559">
    <property type="entry name" value="CarD_TRCF_RID"/>
    <property type="match status" value="1"/>
</dbReference>
<feature type="compositionally biased region" description="Basic residues" evidence="8">
    <location>
        <begin position="181"/>
        <end position="198"/>
    </location>
</feature>
<dbReference type="InterPro" id="IPR011545">
    <property type="entry name" value="DEAD/DEAH_box_helicase_dom"/>
</dbReference>
<evidence type="ECO:0000256" key="1">
    <source>
        <dbReference type="ARBA" id="ARBA00022741"/>
    </source>
</evidence>
<evidence type="ECO:0000256" key="4">
    <source>
        <dbReference type="ARBA" id="ARBA00022806"/>
    </source>
</evidence>
<dbReference type="PROSITE" id="PS51194">
    <property type="entry name" value="HELICASE_CTER"/>
    <property type="match status" value="1"/>
</dbReference>
<evidence type="ECO:0000256" key="2">
    <source>
        <dbReference type="ARBA" id="ARBA00022763"/>
    </source>
</evidence>
<keyword evidence="7" id="KW-0234">DNA repair</keyword>
<dbReference type="PANTHER" id="PTHR47964">
    <property type="entry name" value="ATP-DEPENDENT DNA HELICASE HOMOLOG RECG, CHLOROPLASTIC"/>
    <property type="match status" value="1"/>
</dbReference>
<dbReference type="GeneID" id="16992532"/>
<evidence type="ECO:0000259" key="9">
    <source>
        <dbReference type="PROSITE" id="PS51192"/>
    </source>
</evidence>
<evidence type="ECO:0000256" key="8">
    <source>
        <dbReference type="SAM" id="MobiDB-lite"/>
    </source>
</evidence>
<evidence type="ECO:0000256" key="7">
    <source>
        <dbReference type="ARBA" id="ARBA00023204"/>
    </source>
</evidence>
<keyword evidence="12" id="KW-1185">Reference proteome</keyword>
<evidence type="ECO:0000313" key="12">
    <source>
        <dbReference type="Proteomes" id="UP000007014"/>
    </source>
</evidence>
<dbReference type="InterPro" id="IPR027417">
    <property type="entry name" value="P-loop_NTPase"/>
</dbReference>
<feature type="compositionally biased region" description="Low complexity" evidence="8">
    <location>
        <begin position="403"/>
        <end position="412"/>
    </location>
</feature>
<dbReference type="Gene3D" id="3.90.1150.50">
    <property type="entry name" value="Transcription-repair-coupling factor, D7 domain"/>
    <property type="match status" value="1"/>
</dbReference>
<dbReference type="InterPro" id="IPR003711">
    <property type="entry name" value="CarD-like/TRCF_RID"/>
</dbReference>
<evidence type="ECO:0000256" key="3">
    <source>
        <dbReference type="ARBA" id="ARBA00022801"/>
    </source>
</evidence>
<dbReference type="SUPFAM" id="SSF52540">
    <property type="entry name" value="P-loop containing nucleoside triphosphate hydrolases"/>
    <property type="match status" value="2"/>
</dbReference>
<dbReference type="GO" id="GO:0016787">
    <property type="term" value="F:hydrolase activity"/>
    <property type="evidence" value="ECO:0007669"/>
    <property type="project" value="UniProtKB-KW"/>
</dbReference>
<feature type="compositionally biased region" description="Acidic residues" evidence="8">
    <location>
        <begin position="161"/>
        <end position="175"/>
    </location>
</feature>
<dbReference type="GO" id="GO:0006281">
    <property type="term" value="P:DNA repair"/>
    <property type="evidence" value="ECO:0007669"/>
    <property type="project" value="UniProtKB-KW"/>
</dbReference>
<dbReference type="Gramene" id="CMC111CT">
    <property type="protein sequence ID" value="CMC111CT"/>
    <property type="gene ID" value="CMC111C"/>
</dbReference>
<dbReference type="OrthoDB" id="5567at2759"/>
<keyword evidence="2" id="KW-0227">DNA damage</keyword>
<dbReference type="OMA" id="IPRFRTH"/>
<dbReference type="HOGENOM" id="CLU_005122_8_2_1"/>
<dbReference type="SUPFAM" id="SSF143517">
    <property type="entry name" value="TRCF domain-like"/>
    <property type="match status" value="1"/>
</dbReference>
<dbReference type="GO" id="GO:0003678">
    <property type="term" value="F:DNA helicase activity"/>
    <property type="evidence" value="ECO:0007669"/>
    <property type="project" value="TreeGrafter"/>
</dbReference>
<dbReference type="Pfam" id="PF00271">
    <property type="entry name" value="Helicase_C"/>
    <property type="match status" value="1"/>
</dbReference>
<sequence>MWLYCALASRKQVSCPKATVVGAWHTRHVSIRRGFVHRLCRGAFSRTGSPALWKRLSVQSALVVPSIHPSQPEESDPEEGKLRAVPLGDIFPNDYVVHNTYGVGKYLGLEFLRRRILNNSTGNATELQEFIVLQYADGILRVPVDQVELLSRLQSGVLDVDEDTDEDSELPYEEVETSRSVRGRKPGSGKASRVKKRALGGKPRLDAISRTRNWEQRRNRAFKAVQKAAIDILQIEALRKSVKRPRYRFDPKDPLYVDFDSAFEYNRAGGLTEDQQRCVADVFSDLCERDLPMDRLICGDVGVGKTEVAMRAIFLAILNNRQVAVLAPTTTLAAQHLRTLRRRMPEYVRIGALYRDVSTREARQVLEDVASGKIDILVGTHALLNERVRFHLRRRHVNDAQTAADATAAAAARSRSGSPTLTPASGNAPRIARDGLLLVIDEEQRFGVTHKEKIKILDQTRSFYADDIAVDVLTLSATPIPRTLYMALSGIRDVSMIHRAPASRLPVRTFILAQGPESELLVAKAIAHELRRGGQVFYVVPRIADIPAAYERIKASLASKKLEVVHYPILVGHSRTSRLEDVMVSFASGRGRILLSTTIVENGIDIPSAGTMIVESAHKFGLAQLYQLRGRVGRCANLQAYCLYLFDSRVIEDNQDAQMRLQALRELTQERSAQKRNPRSVGLRIAQRDLEIRGAGDLLGASQSGTQWNLGPELFTKMLREAIKHLQYKQKRERTFADSSAPSPSLREYMCVCEFALQGLSPAIPRYLIPDSQQRAQVYRDLTSVGSESELDEEFADVLRGRPMPKPLQHLVLMMKTRLYARQLGVLRISSEGSDTVLQSPAPVHIWKQILDELRQMSTRSRALSALNIEHISCRSSIQGTQILLRGTGKLPAEKQLSQVLALLRACNVVCTESGFC</sequence>
<evidence type="ECO:0000256" key="5">
    <source>
        <dbReference type="ARBA" id="ARBA00022840"/>
    </source>
</evidence>
<evidence type="ECO:0000256" key="6">
    <source>
        <dbReference type="ARBA" id="ARBA00023125"/>
    </source>
</evidence>
<dbReference type="InterPro" id="IPR037235">
    <property type="entry name" value="TRCF-like_C_D7"/>
</dbReference>
<evidence type="ECO:0000259" key="10">
    <source>
        <dbReference type="PROSITE" id="PS51194"/>
    </source>
</evidence>
<dbReference type="Gene3D" id="3.40.50.300">
    <property type="entry name" value="P-loop containing nucleotide triphosphate hydrolases"/>
    <property type="match status" value="2"/>
</dbReference>
<dbReference type="InterPro" id="IPR001650">
    <property type="entry name" value="Helicase_C-like"/>
</dbReference>
<dbReference type="InterPro" id="IPR036101">
    <property type="entry name" value="CarD-like/TRCF_RID_sf"/>
</dbReference>
<dbReference type="eggNOG" id="KOG0344">
    <property type="taxonomic scope" value="Eukaryota"/>
</dbReference>
<dbReference type="SMART" id="SM01058">
    <property type="entry name" value="CarD_TRCF"/>
    <property type="match status" value="1"/>
</dbReference>
<dbReference type="SMART" id="SM00982">
    <property type="entry name" value="TRCF"/>
    <property type="match status" value="1"/>
</dbReference>
<dbReference type="SMART" id="SM00487">
    <property type="entry name" value="DEXDc"/>
    <property type="match status" value="1"/>
</dbReference>
<dbReference type="SMART" id="SM00490">
    <property type="entry name" value="HELICc"/>
    <property type="match status" value="1"/>
</dbReference>
<dbReference type="InterPro" id="IPR014001">
    <property type="entry name" value="Helicase_ATP-bd"/>
</dbReference>
<protein>
    <submittedName>
        <fullName evidence="11">Transcription-repair coupling factor</fullName>
    </submittedName>
</protein>
<proteinExistence type="predicted"/>
<feature type="domain" description="Helicase C-terminal" evidence="10">
    <location>
        <begin position="522"/>
        <end position="679"/>
    </location>
</feature>
<keyword evidence="4" id="KW-0347">Helicase</keyword>
<evidence type="ECO:0000313" key="11">
    <source>
        <dbReference type="EMBL" id="BAM79039.1"/>
    </source>
</evidence>
<reference evidence="11 12" key="2">
    <citation type="journal article" date="2007" name="BMC Biol.">
        <title>A 100%-complete sequence reveals unusually simple genomic features in the hot-spring red alga Cyanidioschyzon merolae.</title>
        <authorList>
            <person name="Nozaki H."/>
            <person name="Takano H."/>
            <person name="Misumi O."/>
            <person name="Terasawa K."/>
            <person name="Matsuzaki M."/>
            <person name="Maruyama S."/>
            <person name="Nishida K."/>
            <person name="Yagisawa F."/>
            <person name="Yoshida Y."/>
            <person name="Fujiwara T."/>
            <person name="Takio S."/>
            <person name="Tamura K."/>
            <person name="Chung S.J."/>
            <person name="Nakamura S."/>
            <person name="Kuroiwa H."/>
            <person name="Tanaka K."/>
            <person name="Sato N."/>
            <person name="Kuroiwa T."/>
        </authorList>
    </citation>
    <scope>NUCLEOTIDE SEQUENCE [LARGE SCALE GENOMIC DNA]</scope>
    <source>
        <strain evidence="11 12">10D</strain>
    </source>
</reference>
<feature type="region of interest" description="Disordered" evidence="8">
    <location>
        <begin position="403"/>
        <end position="428"/>
    </location>
</feature>
<dbReference type="KEGG" id="cme:CYME_CMC111C"/>
<dbReference type="PROSITE" id="PS51192">
    <property type="entry name" value="HELICASE_ATP_BIND_1"/>
    <property type="match status" value="1"/>
</dbReference>
<dbReference type="STRING" id="280699.M1V6L2"/>
<dbReference type="Gene3D" id="2.40.10.170">
    <property type="match status" value="1"/>
</dbReference>
<dbReference type="GO" id="GO:0005524">
    <property type="term" value="F:ATP binding"/>
    <property type="evidence" value="ECO:0007669"/>
    <property type="project" value="UniProtKB-KW"/>
</dbReference>
<dbReference type="Pfam" id="PF03461">
    <property type="entry name" value="TRCF"/>
    <property type="match status" value="1"/>
</dbReference>
<dbReference type="GO" id="GO:0003677">
    <property type="term" value="F:DNA binding"/>
    <property type="evidence" value="ECO:0007669"/>
    <property type="project" value="UniProtKB-KW"/>
</dbReference>
<feature type="compositionally biased region" description="Polar residues" evidence="8">
    <location>
        <begin position="415"/>
        <end position="425"/>
    </location>
</feature>
<dbReference type="RefSeq" id="XP_005535325.1">
    <property type="nucleotide sequence ID" value="XM_005535268.1"/>
</dbReference>
<name>M1V6L2_CYAM1</name>
<dbReference type="InterPro" id="IPR005118">
    <property type="entry name" value="TRCF_C"/>
</dbReference>
<feature type="domain" description="Helicase ATP-binding" evidence="9">
    <location>
        <begin position="286"/>
        <end position="497"/>
    </location>
</feature>
<keyword evidence="5" id="KW-0067">ATP-binding</keyword>
<dbReference type="EMBL" id="AP006485">
    <property type="protein sequence ID" value="BAM79039.1"/>
    <property type="molecule type" value="Genomic_DNA"/>
</dbReference>
<organism evidence="11 12">
    <name type="scientific">Cyanidioschyzon merolae (strain NIES-3377 / 10D)</name>
    <name type="common">Unicellular red alga</name>
    <dbReference type="NCBI Taxonomy" id="280699"/>
    <lineage>
        <taxon>Eukaryota</taxon>
        <taxon>Rhodophyta</taxon>
        <taxon>Bangiophyceae</taxon>
        <taxon>Cyanidiales</taxon>
        <taxon>Cyanidiaceae</taxon>
        <taxon>Cyanidioschyzon</taxon>
    </lineage>
</organism>
<accession>M1V6L2</accession>
<dbReference type="InterPro" id="IPR047112">
    <property type="entry name" value="RecG/Mfd"/>
</dbReference>
<keyword evidence="1" id="KW-0547">Nucleotide-binding</keyword>
<dbReference type="SUPFAM" id="SSF141259">
    <property type="entry name" value="CarD-like"/>
    <property type="match status" value="1"/>
</dbReference>
<dbReference type="Proteomes" id="UP000007014">
    <property type="component" value="Chromosome 3"/>
</dbReference>
<dbReference type="PANTHER" id="PTHR47964:SF1">
    <property type="entry name" value="ATP-DEPENDENT DNA HELICASE HOMOLOG RECG, CHLOROPLASTIC"/>
    <property type="match status" value="1"/>
</dbReference>